<keyword evidence="5" id="KW-0624">Polysaccharide degradation</keyword>
<dbReference type="Pfam" id="PF02839">
    <property type="entry name" value="CBM_5_12"/>
    <property type="match status" value="1"/>
</dbReference>
<protein>
    <recommendedName>
        <fullName evidence="3">chitinase</fullName>
        <ecNumber evidence="3">3.2.1.14</ecNumber>
    </recommendedName>
</protein>
<evidence type="ECO:0000256" key="2">
    <source>
        <dbReference type="ARBA" id="ARBA00009121"/>
    </source>
</evidence>
<accession>A0A7W8NP08</accession>
<dbReference type="AlphaFoldDB" id="A0A7W8NP08"/>
<comment type="caution">
    <text evidence="12">The sequence shown here is derived from an EMBL/GenBank/DDBJ whole genome shotgun (WGS) entry which is preliminary data.</text>
</comment>
<sequence length="703" mass="72152">MEKTAARLTALLALTLALGACGHPDPVASGPGLSAQAACSAWTEGPTYTAGQVVTYQGLTYTAIQTHTAYAGANWNPRDTPSLWQPGGTCGGAADTTAPSVSVSSSASSVTTPSTLTLSATASDNVGVTKVEFYDGATLLGTDTAAPYTQSVALTSANNGTHSYTARAYDAAGNSKVSAAVSVTVTISGSGDTTAPTVGLSASPSTVSAAGSVTLSATASDTVGVSKVEFYQGSTLLATDTTAPYSATEAVTSAQNGTRTYTAKAYDAAGNTASAAASVTVSIGTAPPPASGYKRVAYFTQWGIYGRNYLVKNIDTSGTAATLTHINYAFGNIYNAGGTYKCDIVTRAESGNGDGGDAFADYGKSFDAASSVDGVADVWNQPLKGNFNQLRKLKAKYPNLRLLISLGGWTWSRYFSAAASTDASRRALVASCLDVYIKGNLPVSSDGAGGAGAAAGVFDGIDIDWEYPGGGGLAYNTVSAADRQNFTLLLQEFRRQLDALKPGSLLTIAAPGGADKIANQDPAAYRDAVSWVNIMTYDFRGAWDSTGPTNFHSNLYTDPNGPGTAPARTYSVDAAVTAFLNAGMPASKIVIGVPFYGRGWTGVPGAGNGLYQSATGAARGTYEAGIEDYKVLKNAPGTVYRSGVTGQMWKYDGTTFWSYDDETVIAAKMAYIKSRGLGGAMAWSLDGDDATGTLARAISNGLK</sequence>
<dbReference type="Proteomes" id="UP000619376">
    <property type="component" value="Unassembled WGS sequence"/>
</dbReference>
<dbReference type="GO" id="GO:0005975">
    <property type="term" value="P:carbohydrate metabolic process"/>
    <property type="evidence" value="ECO:0007669"/>
    <property type="project" value="InterPro"/>
</dbReference>
<dbReference type="InterPro" id="IPR001223">
    <property type="entry name" value="Glyco_hydro18_cat"/>
</dbReference>
<dbReference type="PANTHER" id="PTHR11177:SF317">
    <property type="entry name" value="CHITINASE 12-RELATED"/>
    <property type="match status" value="1"/>
</dbReference>
<dbReference type="InterPro" id="IPR036573">
    <property type="entry name" value="CBM_sf_5/12"/>
</dbReference>
<dbReference type="InterPro" id="IPR017853">
    <property type="entry name" value="GH"/>
</dbReference>
<organism evidence="12 13">
    <name type="scientific">Deinococcus metalli</name>
    <dbReference type="NCBI Taxonomy" id="1141878"/>
    <lineage>
        <taxon>Bacteria</taxon>
        <taxon>Thermotogati</taxon>
        <taxon>Deinococcota</taxon>
        <taxon>Deinococci</taxon>
        <taxon>Deinococcales</taxon>
        <taxon>Deinococcaceae</taxon>
        <taxon>Deinococcus</taxon>
    </lineage>
</organism>
<dbReference type="Gene3D" id="3.20.20.80">
    <property type="entry name" value="Glycosidases"/>
    <property type="match status" value="1"/>
</dbReference>
<evidence type="ECO:0000256" key="6">
    <source>
        <dbReference type="ARBA" id="ARBA00023277"/>
    </source>
</evidence>
<keyword evidence="4 8" id="KW-0378">Hydrolase</keyword>
<dbReference type="SUPFAM" id="SSF51445">
    <property type="entry name" value="(Trans)glycosidases"/>
    <property type="match status" value="1"/>
</dbReference>
<dbReference type="EC" id="3.2.1.14" evidence="3"/>
<reference evidence="14" key="2">
    <citation type="journal article" date="2019" name="Int. J. Syst. Evol. Microbiol.">
        <title>The Global Catalogue of Microorganisms (GCM) 10K type strain sequencing project: providing services to taxonomists for standard genome sequencing and annotation.</title>
        <authorList>
            <consortium name="The Broad Institute Genomics Platform"/>
            <consortium name="The Broad Institute Genome Sequencing Center for Infectious Disease"/>
            <person name="Wu L."/>
            <person name="Ma J."/>
        </authorList>
    </citation>
    <scope>NUCLEOTIDE SEQUENCE [LARGE SCALE GENOMIC DNA]</scope>
    <source>
        <strain evidence="14">CGMCC 1.18437</strain>
    </source>
</reference>
<dbReference type="InterPro" id="IPR029070">
    <property type="entry name" value="Chitinase_insertion_sf"/>
</dbReference>
<dbReference type="GO" id="GO:0005576">
    <property type="term" value="C:extracellular region"/>
    <property type="evidence" value="ECO:0007669"/>
    <property type="project" value="InterPro"/>
</dbReference>
<dbReference type="SMART" id="SM00495">
    <property type="entry name" value="ChtBD3"/>
    <property type="match status" value="1"/>
</dbReference>
<dbReference type="GO" id="GO:0008843">
    <property type="term" value="F:endochitinase activity"/>
    <property type="evidence" value="ECO:0007669"/>
    <property type="project" value="UniProtKB-EC"/>
</dbReference>
<keyword evidence="6" id="KW-0119">Carbohydrate metabolism</keyword>
<feature type="signal peptide" evidence="9">
    <location>
        <begin position="1"/>
        <end position="22"/>
    </location>
</feature>
<dbReference type="Gene3D" id="2.60.40.10">
    <property type="entry name" value="Immunoglobulins"/>
    <property type="match status" value="2"/>
</dbReference>
<dbReference type="Gene3D" id="3.10.50.10">
    <property type="match status" value="1"/>
</dbReference>
<evidence type="ECO:0000256" key="1">
    <source>
        <dbReference type="ARBA" id="ARBA00000822"/>
    </source>
</evidence>
<dbReference type="InterPro" id="IPR011583">
    <property type="entry name" value="Chitinase_II/V-like_cat"/>
</dbReference>
<dbReference type="EMBL" id="BNAJ01000003">
    <property type="protein sequence ID" value="GHF39256.1"/>
    <property type="molecule type" value="Genomic_DNA"/>
</dbReference>
<dbReference type="InterPro" id="IPR013783">
    <property type="entry name" value="Ig-like_fold"/>
</dbReference>
<evidence type="ECO:0000256" key="8">
    <source>
        <dbReference type="RuleBase" id="RU000489"/>
    </source>
</evidence>
<dbReference type="Proteomes" id="UP000539473">
    <property type="component" value="Unassembled WGS sequence"/>
</dbReference>
<dbReference type="EMBL" id="JACHFK010000003">
    <property type="protein sequence ID" value="MBB5376311.1"/>
    <property type="molecule type" value="Genomic_DNA"/>
</dbReference>
<name>A0A7W8NP08_9DEIO</name>
<evidence type="ECO:0000313" key="14">
    <source>
        <dbReference type="Proteomes" id="UP000619376"/>
    </source>
</evidence>
<dbReference type="PANTHER" id="PTHR11177">
    <property type="entry name" value="CHITINASE"/>
    <property type="match status" value="1"/>
</dbReference>
<evidence type="ECO:0000256" key="9">
    <source>
        <dbReference type="SAM" id="SignalP"/>
    </source>
</evidence>
<dbReference type="Pfam" id="PF00704">
    <property type="entry name" value="Glyco_hydro_18"/>
    <property type="match status" value="1"/>
</dbReference>
<evidence type="ECO:0000313" key="11">
    <source>
        <dbReference type="EMBL" id="GHF39256.1"/>
    </source>
</evidence>
<comment type="similarity">
    <text evidence="2">Belongs to the glycosyl hydrolase 18 family. Chitinase class II subfamily.</text>
</comment>
<dbReference type="CDD" id="cd06548">
    <property type="entry name" value="GH18_chitinase"/>
    <property type="match status" value="1"/>
</dbReference>
<gene>
    <name evidence="11" type="ORF">GCM10017781_14720</name>
    <name evidence="12" type="ORF">HNQ07_001768</name>
</gene>
<dbReference type="InterPro" id="IPR001579">
    <property type="entry name" value="Glyco_hydro_18_chit_AS"/>
</dbReference>
<evidence type="ECO:0000259" key="10">
    <source>
        <dbReference type="PROSITE" id="PS51910"/>
    </source>
</evidence>
<feature type="domain" description="GH18" evidence="10">
    <location>
        <begin position="293"/>
        <end position="703"/>
    </location>
</feature>
<evidence type="ECO:0000256" key="5">
    <source>
        <dbReference type="ARBA" id="ARBA00023024"/>
    </source>
</evidence>
<comment type="catalytic activity">
    <reaction evidence="1">
        <text>Random endo-hydrolysis of N-acetyl-beta-D-glucosaminide (1-&gt;4)-beta-linkages in chitin and chitodextrins.</text>
        <dbReference type="EC" id="3.2.1.14"/>
    </reaction>
</comment>
<dbReference type="Pfam" id="PF17957">
    <property type="entry name" value="Big_7"/>
    <property type="match status" value="2"/>
</dbReference>
<dbReference type="InterPro" id="IPR003610">
    <property type="entry name" value="CBM5/12"/>
</dbReference>
<evidence type="ECO:0000256" key="4">
    <source>
        <dbReference type="ARBA" id="ARBA00022801"/>
    </source>
</evidence>
<proteinExistence type="inferred from homology"/>
<keyword evidence="7 8" id="KW-0326">Glycosidase</keyword>
<keyword evidence="14" id="KW-1185">Reference proteome</keyword>
<dbReference type="PROSITE" id="PS51910">
    <property type="entry name" value="GH18_2"/>
    <property type="match status" value="1"/>
</dbReference>
<dbReference type="GO" id="GO:0006032">
    <property type="term" value="P:chitin catabolic process"/>
    <property type="evidence" value="ECO:0007669"/>
    <property type="project" value="UniProtKB-KW"/>
</dbReference>
<dbReference type="RefSeq" id="WP_184110751.1">
    <property type="nucleotide sequence ID" value="NZ_BNAJ01000003.1"/>
</dbReference>
<reference evidence="11" key="1">
    <citation type="journal article" date="2014" name="Int. J. Syst. Evol. Microbiol.">
        <title>Complete genome of a new Firmicutes species belonging to the dominant human colonic microbiota ('Ruminococcus bicirculans') reveals two chromosomes and a selective capacity to utilize plant glucans.</title>
        <authorList>
            <consortium name="NISC Comparative Sequencing Program"/>
            <person name="Wegmann U."/>
            <person name="Louis P."/>
            <person name="Goesmann A."/>
            <person name="Henrissat B."/>
            <person name="Duncan S.H."/>
            <person name="Flint H.J."/>
        </authorList>
    </citation>
    <scope>NUCLEOTIDE SEQUENCE</scope>
    <source>
        <strain evidence="11">CGMCC 1.18437</strain>
    </source>
</reference>
<dbReference type="SUPFAM" id="SSF54556">
    <property type="entry name" value="Chitinase insertion domain"/>
    <property type="match status" value="1"/>
</dbReference>
<evidence type="ECO:0000313" key="13">
    <source>
        <dbReference type="Proteomes" id="UP000539473"/>
    </source>
</evidence>
<dbReference type="PROSITE" id="PS01095">
    <property type="entry name" value="GH18_1"/>
    <property type="match status" value="1"/>
</dbReference>
<reference evidence="11" key="4">
    <citation type="submission" date="2024-05" db="EMBL/GenBank/DDBJ databases">
        <authorList>
            <person name="Sun Q."/>
            <person name="Zhou Y."/>
        </authorList>
    </citation>
    <scope>NUCLEOTIDE SEQUENCE</scope>
    <source>
        <strain evidence="11">CGMCC 1.18437</strain>
    </source>
</reference>
<dbReference type="GO" id="GO:0008061">
    <property type="term" value="F:chitin binding"/>
    <property type="evidence" value="ECO:0007669"/>
    <property type="project" value="InterPro"/>
</dbReference>
<evidence type="ECO:0000256" key="7">
    <source>
        <dbReference type="ARBA" id="ARBA00023295"/>
    </source>
</evidence>
<dbReference type="SUPFAM" id="SSF51055">
    <property type="entry name" value="Carbohydrate binding domain"/>
    <property type="match status" value="1"/>
</dbReference>
<keyword evidence="5" id="KW-0146">Chitin degradation</keyword>
<dbReference type="PROSITE" id="PS51257">
    <property type="entry name" value="PROKAR_LIPOPROTEIN"/>
    <property type="match status" value="1"/>
</dbReference>
<dbReference type="Gene3D" id="2.10.10.20">
    <property type="entry name" value="Carbohydrate-binding module superfamily 5/12"/>
    <property type="match status" value="1"/>
</dbReference>
<dbReference type="GO" id="GO:0030246">
    <property type="term" value="F:carbohydrate binding"/>
    <property type="evidence" value="ECO:0007669"/>
    <property type="project" value="InterPro"/>
</dbReference>
<dbReference type="CDD" id="cd12214">
    <property type="entry name" value="ChiA1_BD"/>
    <property type="match status" value="1"/>
</dbReference>
<reference evidence="12 13" key="3">
    <citation type="submission" date="2020-08" db="EMBL/GenBank/DDBJ databases">
        <title>Genomic Encyclopedia of Type Strains, Phase IV (KMG-IV): sequencing the most valuable type-strain genomes for metagenomic binning, comparative biology and taxonomic classification.</title>
        <authorList>
            <person name="Goeker M."/>
        </authorList>
    </citation>
    <scope>NUCLEOTIDE SEQUENCE [LARGE SCALE GENOMIC DNA]</scope>
    <source>
        <strain evidence="12 13">DSM 27521</strain>
    </source>
</reference>
<evidence type="ECO:0000256" key="3">
    <source>
        <dbReference type="ARBA" id="ARBA00012729"/>
    </source>
</evidence>
<dbReference type="InterPro" id="IPR050314">
    <property type="entry name" value="Glycosyl_Hydrlase_18"/>
</dbReference>
<feature type="chain" id="PRO_5031412395" description="chitinase" evidence="9">
    <location>
        <begin position="23"/>
        <end position="703"/>
    </location>
</feature>
<evidence type="ECO:0000313" key="12">
    <source>
        <dbReference type="EMBL" id="MBB5376311.1"/>
    </source>
</evidence>
<dbReference type="SMART" id="SM00636">
    <property type="entry name" value="Glyco_18"/>
    <property type="match status" value="1"/>
</dbReference>
<keyword evidence="9" id="KW-0732">Signal</keyword>